<dbReference type="Gene3D" id="3.40.50.1820">
    <property type="entry name" value="alpha/beta hydrolase"/>
    <property type="match status" value="1"/>
</dbReference>
<dbReference type="SUPFAM" id="SSF82171">
    <property type="entry name" value="DPP6 N-terminal domain-like"/>
    <property type="match status" value="1"/>
</dbReference>
<dbReference type="AlphaFoldDB" id="A0A108U814"/>
<dbReference type="EC" id="3.4.19.1" evidence="4"/>
<dbReference type="RefSeq" id="WP_036109111.1">
    <property type="nucleotide sequence ID" value="NZ_JAJA02000001.1"/>
</dbReference>
<dbReference type="InterPro" id="IPR001375">
    <property type="entry name" value="Peptidase_S9_cat"/>
</dbReference>
<accession>A0A108U814</accession>
<protein>
    <submittedName>
        <fullName evidence="4">Acylamino-acid-releasing enzyme</fullName>
        <ecNumber evidence="4">3.4.19.1</ecNumber>
    </submittedName>
</protein>
<evidence type="ECO:0000256" key="1">
    <source>
        <dbReference type="ARBA" id="ARBA00022801"/>
    </source>
</evidence>
<dbReference type="GO" id="GO:0004252">
    <property type="term" value="F:serine-type endopeptidase activity"/>
    <property type="evidence" value="ECO:0007669"/>
    <property type="project" value="TreeGrafter"/>
</dbReference>
<proteinExistence type="predicted"/>
<sequence length="663" mass="72957">MARTHPRADFLAEPVIRSVALSADGRVLAWLRERGRKRELWVAPVEALSANGAVGAAPARRLLAHTEAERVLWLADRRHLLLESPRQLWALDAIGRNGMRLLSELGERERRELRAIDSAARASVVVGERLDAPRRYRLLRIGLDGRSRLLYESGDEVLGFALDPQGRVAFVSHAREEQHVVFRVDRAGGLRDVLRCRQLQRCGPLSTTPDGRGLWLLGDVGGDLRGLQRLDPDGRLLTVHSDPRGIADIDEAALDPVDEQPLFALYDSVDASIAAADPALREPVEALARRFQGRRIDLSIGRGTDARWLVRESGSQLQAPRWHLYDPRSGRVDEILRDDSAPRIGEAELARKIAFSYRASDGFLLRGFVSLPPGADPARTPLIASIHGGPWNHERPGYDAHTQFLVNRGYAVFEPNFRGSTGHGRAYQFAPQGDYGNGRVQRDIVDGVRYLLGRGIGDADRVGIVGASFGGYSALLGATFEPDLFKVAVAAVPCVDFGRNARDIALHPELGLMSGIPLQTSLRLLRIDIEDPATMNRLHAQSPLANLARLRRPVLLLAGARDQKVTLRSITDYAARLHLADRDVGLLVDPDAGHSTRAPIAREAQMYLSERLLHARLGGVSAAPPSAALRDYLQRNLRLANGDLRDLRPRSAPDPDRVATSSR</sequence>
<dbReference type="Proteomes" id="UP000023435">
    <property type="component" value="Unassembled WGS sequence"/>
</dbReference>
<dbReference type="EMBL" id="JAJA02000001">
    <property type="protein sequence ID" value="KWS04254.1"/>
    <property type="molecule type" value="Genomic_DNA"/>
</dbReference>
<evidence type="ECO:0000256" key="2">
    <source>
        <dbReference type="SAM" id="MobiDB-lite"/>
    </source>
</evidence>
<keyword evidence="5" id="KW-1185">Reference proteome</keyword>
<dbReference type="Pfam" id="PF00326">
    <property type="entry name" value="Peptidase_S9"/>
    <property type="match status" value="1"/>
</dbReference>
<feature type="domain" description="Peptidase S9 prolyl oligopeptidase catalytic" evidence="3">
    <location>
        <begin position="398"/>
        <end position="603"/>
    </location>
</feature>
<evidence type="ECO:0000313" key="4">
    <source>
        <dbReference type="EMBL" id="KWS04254.1"/>
    </source>
</evidence>
<name>A0A108U814_9GAMM</name>
<dbReference type="InterPro" id="IPR029058">
    <property type="entry name" value="AB_hydrolase_fold"/>
</dbReference>
<evidence type="ECO:0000313" key="5">
    <source>
        <dbReference type="Proteomes" id="UP000023435"/>
    </source>
</evidence>
<evidence type="ECO:0000259" key="3">
    <source>
        <dbReference type="Pfam" id="PF00326"/>
    </source>
</evidence>
<feature type="region of interest" description="Disordered" evidence="2">
    <location>
        <begin position="644"/>
        <end position="663"/>
    </location>
</feature>
<feature type="compositionally biased region" description="Basic and acidic residues" evidence="2">
    <location>
        <begin position="644"/>
        <end position="657"/>
    </location>
</feature>
<dbReference type="GO" id="GO:0008242">
    <property type="term" value="F:omega peptidase activity"/>
    <property type="evidence" value="ECO:0007669"/>
    <property type="project" value="UniProtKB-EC"/>
</dbReference>
<gene>
    <name evidence="4" type="ORF">AZ78_1803</name>
</gene>
<dbReference type="PANTHER" id="PTHR42776">
    <property type="entry name" value="SERINE PEPTIDASE S9 FAMILY MEMBER"/>
    <property type="match status" value="1"/>
</dbReference>
<dbReference type="SUPFAM" id="SSF53474">
    <property type="entry name" value="alpha/beta-Hydrolases"/>
    <property type="match status" value="1"/>
</dbReference>
<comment type="caution">
    <text evidence="4">The sequence shown here is derived from an EMBL/GenBank/DDBJ whole genome shotgun (WGS) entry which is preliminary data.</text>
</comment>
<organism evidence="4 5">
    <name type="scientific">Lysobacter capsici AZ78</name>
    <dbReference type="NCBI Taxonomy" id="1444315"/>
    <lineage>
        <taxon>Bacteria</taxon>
        <taxon>Pseudomonadati</taxon>
        <taxon>Pseudomonadota</taxon>
        <taxon>Gammaproteobacteria</taxon>
        <taxon>Lysobacterales</taxon>
        <taxon>Lysobacteraceae</taxon>
        <taxon>Lysobacter</taxon>
    </lineage>
</organism>
<keyword evidence="1 4" id="KW-0378">Hydrolase</keyword>
<dbReference type="PANTHER" id="PTHR42776:SF27">
    <property type="entry name" value="DIPEPTIDYL PEPTIDASE FAMILY MEMBER 6"/>
    <property type="match status" value="1"/>
</dbReference>
<dbReference type="GO" id="GO:0006508">
    <property type="term" value="P:proteolysis"/>
    <property type="evidence" value="ECO:0007669"/>
    <property type="project" value="InterPro"/>
</dbReference>
<reference evidence="4 5" key="1">
    <citation type="journal article" date="2014" name="Genome Announc.">
        <title>Draft Genome Sequence of Lysobacter capsici AZ78, a Bacterium Antagonistic to Plant-Pathogenic Oomycetes.</title>
        <authorList>
            <person name="Puopolo G."/>
            <person name="Sonego P."/>
            <person name="Engelen K."/>
            <person name="Pertot I."/>
        </authorList>
    </citation>
    <scope>NUCLEOTIDE SEQUENCE [LARGE SCALE GENOMIC DNA]</scope>
    <source>
        <strain evidence="4 5">AZ78</strain>
    </source>
</reference>
<dbReference type="OrthoDB" id="4269629at2"/>